<dbReference type="OrthoDB" id="9813298at2"/>
<dbReference type="KEGG" id="gma:AciX8_0414"/>
<reference evidence="7 8" key="1">
    <citation type="submission" date="2011-11" db="EMBL/GenBank/DDBJ databases">
        <title>Complete sequence of Granulicella mallensis MP5ACTX8.</title>
        <authorList>
            <consortium name="US DOE Joint Genome Institute"/>
            <person name="Lucas S."/>
            <person name="Copeland A."/>
            <person name="Lapidus A."/>
            <person name="Cheng J.-F."/>
            <person name="Goodwin L."/>
            <person name="Pitluck S."/>
            <person name="Peters L."/>
            <person name="Lu M."/>
            <person name="Detter J.C."/>
            <person name="Han C."/>
            <person name="Tapia R."/>
            <person name="Land M."/>
            <person name="Hauser L."/>
            <person name="Kyrpides N."/>
            <person name="Ivanova N."/>
            <person name="Mikhailova N."/>
            <person name="Pagani I."/>
            <person name="Rawat S."/>
            <person name="Mannisto M."/>
            <person name="Haggblom M."/>
            <person name="Woyke T."/>
        </authorList>
    </citation>
    <scope>NUCLEOTIDE SEQUENCE [LARGE SCALE GENOMIC DNA]</scope>
    <source>
        <strain evidence="8">ATCC BAA-1857 / DSM 23137 / MP5ACTX8</strain>
    </source>
</reference>
<dbReference type="PANTHER" id="PTHR23291:SF50">
    <property type="entry name" value="PROTEIN LIFEGUARD 4"/>
    <property type="match status" value="1"/>
</dbReference>
<protein>
    <recommendedName>
        <fullName evidence="9">FtsH-interacting integral membrane protein</fullName>
    </recommendedName>
</protein>
<keyword evidence="4 6" id="KW-1133">Transmembrane helix</keyword>
<dbReference type="PANTHER" id="PTHR23291">
    <property type="entry name" value="BAX INHIBITOR-RELATED"/>
    <property type="match status" value="1"/>
</dbReference>
<evidence type="ECO:0008006" key="9">
    <source>
        <dbReference type="Google" id="ProtNLM"/>
    </source>
</evidence>
<feature type="transmembrane region" description="Helical" evidence="6">
    <location>
        <begin position="165"/>
        <end position="183"/>
    </location>
</feature>
<feature type="transmembrane region" description="Helical" evidence="6">
    <location>
        <begin position="21"/>
        <end position="43"/>
    </location>
</feature>
<sequence>MRTIDASQGIRILDSRTTASLLSKVLWITTAGFLFTAFGAYIAPDVLPGAGFFAVVLINFGLIFGIRAATRRSTGLGLALFYLFTVLMGVEIGPLLKAYLHMAGGQTIVFEAALTTAMGMAVMAMIAQIARFDYRKLASFAFAALIGLVIIGFLSAFLHFISPGVYAWLGLVIFSVLLLVDFMRLRDSPAGTTPVMLALSIYLDALNIFIFLLQIFGNGGGRRDNRWS</sequence>
<keyword evidence="5 6" id="KW-0472">Membrane</keyword>
<accession>G8NNI3</accession>
<feature type="transmembrane region" description="Helical" evidence="6">
    <location>
        <begin position="49"/>
        <end position="69"/>
    </location>
</feature>
<evidence type="ECO:0000313" key="8">
    <source>
        <dbReference type="Proteomes" id="UP000007113"/>
    </source>
</evidence>
<dbReference type="InterPro" id="IPR006214">
    <property type="entry name" value="Bax_inhibitor_1-related"/>
</dbReference>
<evidence type="ECO:0000256" key="1">
    <source>
        <dbReference type="ARBA" id="ARBA00004141"/>
    </source>
</evidence>
<dbReference type="AlphaFoldDB" id="G8NNI3"/>
<evidence type="ECO:0000313" key="7">
    <source>
        <dbReference type="EMBL" id="AEU34768.1"/>
    </source>
</evidence>
<evidence type="ECO:0000256" key="2">
    <source>
        <dbReference type="ARBA" id="ARBA00010350"/>
    </source>
</evidence>
<dbReference type="HOGENOM" id="CLU_1255435_0_0_0"/>
<proteinExistence type="inferred from homology"/>
<name>G8NNI3_GRAMM</name>
<evidence type="ECO:0000256" key="5">
    <source>
        <dbReference type="ARBA" id="ARBA00023136"/>
    </source>
</evidence>
<feature type="transmembrane region" description="Helical" evidence="6">
    <location>
        <begin position="108"/>
        <end position="130"/>
    </location>
</feature>
<gene>
    <name evidence="7" type="ordered locus">AciX8_0414</name>
</gene>
<dbReference type="GO" id="GO:0005886">
    <property type="term" value="C:plasma membrane"/>
    <property type="evidence" value="ECO:0007669"/>
    <property type="project" value="TreeGrafter"/>
</dbReference>
<keyword evidence="3 6" id="KW-0812">Transmembrane</keyword>
<evidence type="ECO:0000256" key="4">
    <source>
        <dbReference type="ARBA" id="ARBA00022989"/>
    </source>
</evidence>
<feature type="transmembrane region" description="Helical" evidence="6">
    <location>
        <begin position="195"/>
        <end position="217"/>
    </location>
</feature>
<comment type="subcellular location">
    <subcellularLocation>
        <location evidence="1">Membrane</location>
        <topology evidence="1">Multi-pass membrane protein</topology>
    </subcellularLocation>
</comment>
<feature type="transmembrane region" description="Helical" evidence="6">
    <location>
        <begin position="137"/>
        <end position="159"/>
    </location>
</feature>
<dbReference type="STRING" id="682795.AciX8_0414"/>
<comment type="similarity">
    <text evidence="2 6">Belongs to the BI1 family.</text>
</comment>
<dbReference type="eggNOG" id="COG0670">
    <property type="taxonomic scope" value="Bacteria"/>
</dbReference>
<evidence type="ECO:0000256" key="3">
    <source>
        <dbReference type="ARBA" id="ARBA00022692"/>
    </source>
</evidence>
<organism evidence="7 8">
    <name type="scientific">Granulicella mallensis (strain ATCC BAA-1857 / DSM 23137 / MP5ACTX8)</name>
    <dbReference type="NCBI Taxonomy" id="682795"/>
    <lineage>
        <taxon>Bacteria</taxon>
        <taxon>Pseudomonadati</taxon>
        <taxon>Acidobacteriota</taxon>
        <taxon>Terriglobia</taxon>
        <taxon>Terriglobales</taxon>
        <taxon>Acidobacteriaceae</taxon>
        <taxon>Granulicella</taxon>
    </lineage>
</organism>
<dbReference type="Proteomes" id="UP000007113">
    <property type="component" value="Chromosome"/>
</dbReference>
<evidence type="ECO:0000256" key="6">
    <source>
        <dbReference type="RuleBase" id="RU004379"/>
    </source>
</evidence>
<dbReference type="RefSeq" id="WP_014263652.1">
    <property type="nucleotide sequence ID" value="NC_016631.1"/>
</dbReference>
<keyword evidence="8" id="KW-1185">Reference proteome</keyword>
<feature type="transmembrane region" description="Helical" evidence="6">
    <location>
        <begin position="76"/>
        <end position="96"/>
    </location>
</feature>
<dbReference type="EMBL" id="CP003130">
    <property type="protein sequence ID" value="AEU34768.1"/>
    <property type="molecule type" value="Genomic_DNA"/>
</dbReference>
<dbReference type="Pfam" id="PF01027">
    <property type="entry name" value="Bax1-I"/>
    <property type="match status" value="1"/>
</dbReference>